<organism evidence="2 3">
    <name type="scientific">Bacteroides fragilis</name>
    <dbReference type="NCBI Taxonomy" id="817"/>
    <lineage>
        <taxon>Bacteria</taxon>
        <taxon>Pseudomonadati</taxon>
        <taxon>Bacteroidota</taxon>
        <taxon>Bacteroidia</taxon>
        <taxon>Bacteroidales</taxon>
        <taxon>Bacteroidaceae</taxon>
        <taxon>Bacteroides</taxon>
    </lineage>
</organism>
<protein>
    <submittedName>
        <fullName evidence="2">Uncharacterized protein</fullName>
    </submittedName>
</protein>
<evidence type="ECO:0000313" key="2">
    <source>
        <dbReference type="EMBL" id="RGV53182.1"/>
    </source>
</evidence>
<comment type="caution">
    <text evidence="2">The sequence shown here is derived from an EMBL/GenBank/DDBJ whole genome shotgun (WGS) entry which is preliminary data.</text>
</comment>
<dbReference type="RefSeq" id="WP_122142706.1">
    <property type="nucleotide sequence ID" value="NZ_JADNBK010000004.1"/>
</dbReference>
<feature type="region of interest" description="Disordered" evidence="1">
    <location>
        <begin position="60"/>
        <end position="79"/>
    </location>
</feature>
<evidence type="ECO:0000313" key="3">
    <source>
        <dbReference type="Proteomes" id="UP000286270"/>
    </source>
</evidence>
<dbReference type="Proteomes" id="UP000286270">
    <property type="component" value="Unassembled WGS sequence"/>
</dbReference>
<sequence>MANSTDFKLLYEKYQEDGIKQGVSIVKYCQMNGVVYSHFERWYKKYRAGAVLPVEIVYSDGPTDEKANGSSSPGPDKDSLSVLSVTRVNIVFSNGLEVSRHNLSYRYLCEMIEKLEVLC</sequence>
<gene>
    <name evidence="2" type="ORF">DWW08_12330</name>
</gene>
<accession>A0A412Y6X8</accession>
<dbReference type="AlphaFoldDB" id="A0A412Y6X8"/>
<name>A0A412Y6X8_BACFG</name>
<proteinExistence type="predicted"/>
<reference evidence="2 3" key="1">
    <citation type="submission" date="2018-08" db="EMBL/GenBank/DDBJ databases">
        <title>A genome reference for cultivated species of the human gut microbiota.</title>
        <authorList>
            <person name="Zou Y."/>
            <person name="Xue W."/>
            <person name="Luo G."/>
        </authorList>
    </citation>
    <scope>NUCLEOTIDE SEQUENCE [LARGE SCALE GENOMIC DNA]</scope>
    <source>
        <strain evidence="2 3">AF14-26</strain>
    </source>
</reference>
<dbReference type="EMBL" id="QRZH01000009">
    <property type="protein sequence ID" value="RGV53182.1"/>
    <property type="molecule type" value="Genomic_DNA"/>
</dbReference>
<evidence type="ECO:0000256" key="1">
    <source>
        <dbReference type="SAM" id="MobiDB-lite"/>
    </source>
</evidence>